<name>A0A8J5ZPP6_GALPY</name>
<dbReference type="AlphaFoldDB" id="A0A8J5ZPP6"/>
<proteinExistence type="inferred from homology"/>
<evidence type="ECO:0000313" key="3">
    <source>
        <dbReference type="EMBL" id="KAG8505395.1"/>
    </source>
</evidence>
<evidence type="ECO:0000256" key="2">
    <source>
        <dbReference type="SAM" id="MobiDB-lite"/>
    </source>
</evidence>
<organism evidence="3 4">
    <name type="scientific">Galemys pyrenaicus</name>
    <name type="common">Iberian desman</name>
    <name type="synonym">Pyrenean desman</name>
    <dbReference type="NCBI Taxonomy" id="202257"/>
    <lineage>
        <taxon>Eukaryota</taxon>
        <taxon>Metazoa</taxon>
        <taxon>Chordata</taxon>
        <taxon>Craniata</taxon>
        <taxon>Vertebrata</taxon>
        <taxon>Euteleostomi</taxon>
        <taxon>Mammalia</taxon>
        <taxon>Eutheria</taxon>
        <taxon>Laurasiatheria</taxon>
        <taxon>Eulipotyphla</taxon>
        <taxon>Talpidae</taxon>
        <taxon>Galemys</taxon>
    </lineage>
</organism>
<sequence>MEFRIQHTWDGFPVTHEPVRMRLSAQDGGVALEVCAPFFNDPPAPAGEPGQPFNGLWDYEGEGGRCIGADLRARRQLLSWRSPAGRQCRAGFSAVARAGFRPEPHSSRSSSQGAGAAFSFLDVCYLFLGPLGDCFVSECLQVLLWPFRAGSGRLTRGHHRFHCEMGWPFLLASGLSTRSSRCAAPHVPTLPPRAAAPFLCSGPFCALALPVLWPFLCSDGAAVSSQRSPGLKPGPLRPLQAAEGPARAPGLRQTLAPRPPSAVAASCSCPCPDARRPECAPGSSVEPPVLRSLCVCAAGARHSATRGLVDGGLCAAAAPCPRDHLGSGRAPGPPACPGCSSGRDSACFSPASVLGLGHSLREQAGCLLSRQSQLPQHVLSLFPSRGSIFPE</sequence>
<reference evidence="3" key="1">
    <citation type="journal article" date="2021" name="Evol. Appl.">
        <title>The genome of the Pyrenean desman and the effects of bottlenecks and inbreeding on the genomic landscape of an endangered species.</title>
        <authorList>
            <person name="Escoda L."/>
            <person name="Castresana J."/>
        </authorList>
    </citation>
    <scope>NUCLEOTIDE SEQUENCE</scope>
    <source>
        <strain evidence="3">IBE-C5619</strain>
    </source>
</reference>
<dbReference type="EMBL" id="JAGFMF010012264">
    <property type="protein sequence ID" value="KAG8505395.1"/>
    <property type="molecule type" value="Genomic_DNA"/>
</dbReference>
<dbReference type="PANTHER" id="PTHR31475">
    <property type="entry name" value="UPF0462 PROTEIN"/>
    <property type="match status" value="1"/>
</dbReference>
<evidence type="ECO:0000313" key="4">
    <source>
        <dbReference type="Proteomes" id="UP000700334"/>
    </source>
</evidence>
<evidence type="ECO:0000256" key="1">
    <source>
        <dbReference type="ARBA" id="ARBA00038085"/>
    </source>
</evidence>
<gene>
    <name evidence="3" type="ORF">J0S82_006131</name>
</gene>
<dbReference type="Proteomes" id="UP000700334">
    <property type="component" value="Unassembled WGS sequence"/>
</dbReference>
<comment type="caution">
    <text evidence="3">The sequence shown here is derived from an EMBL/GenBank/DDBJ whole genome shotgun (WGS) entry which is preliminary data.</text>
</comment>
<protein>
    <submittedName>
        <fullName evidence="3">UPF0462 protein C4orf33</fullName>
    </submittedName>
</protein>
<dbReference type="PANTHER" id="PTHR31475:SF5">
    <property type="entry name" value="UPF0462 PROTEIN C4ORF33 HOMOLOG"/>
    <property type="match status" value="1"/>
</dbReference>
<feature type="region of interest" description="Disordered" evidence="2">
    <location>
        <begin position="227"/>
        <end position="257"/>
    </location>
</feature>
<keyword evidence="4" id="KW-1185">Reference proteome</keyword>
<comment type="similarity">
    <text evidence="1">Belongs to the UPF0462 family.</text>
</comment>
<dbReference type="OrthoDB" id="10056816at2759"/>
<accession>A0A8J5ZPP6</accession>